<reference evidence="1 2" key="1">
    <citation type="submission" date="2017-11" db="EMBL/GenBank/DDBJ databases">
        <title>De-novo sequencing of pomegranate (Punica granatum L.) genome.</title>
        <authorList>
            <person name="Akparov Z."/>
            <person name="Amiraslanov A."/>
            <person name="Hajiyeva S."/>
            <person name="Abbasov M."/>
            <person name="Kaur K."/>
            <person name="Hamwieh A."/>
            <person name="Solovyev V."/>
            <person name="Salamov A."/>
            <person name="Braich B."/>
            <person name="Kosarev P."/>
            <person name="Mahmoud A."/>
            <person name="Hajiyev E."/>
            <person name="Babayeva S."/>
            <person name="Izzatullayeva V."/>
            <person name="Mammadov A."/>
            <person name="Mammadov A."/>
            <person name="Sharifova S."/>
            <person name="Ojaghi J."/>
            <person name="Eynullazada K."/>
            <person name="Bayramov B."/>
            <person name="Abdulazimova A."/>
            <person name="Shahmuradov I."/>
        </authorList>
    </citation>
    <scope>NUCLEOTIDE SEQUENCE [LARGE SCALE GENOMIC DNA]</scope>
    <source>
        <strain evidence="2">cv. AG2017</strain>
        <tissue evidence="1">Leaf</tissue>
    </source>
</reference>
<protein>
    <submittedName>
        <fullName evidence="1">Uncharacterized protein</fullName>
    </submittedName>
</protein>
<name>A0A2I0KGX9_PUNGR</name>
<keyword evidence="2" id="KW-1185">Reference proteome</keyword>
<organism evidence="1 2">
    <name type="scientific">Punica granatum</name>
    <name type="common">Pomegranate</name>
    <dbReference type="NCBI Taxonomy" id="22663"/>
    <lineage>
        <taxon>Eukaryota</taxon>
        <taxon>Viridiplantae</taxon>
        <taxon>Streptophyta</taxon>
        <taxon>Embryophyta</taxon>
        <taxon>Tracheophyta</taxon>
        <taxon>Spermatophyta</taxon>
        <taxon>Magnoliopsida</taxon>
        <taxon>eudicotyledons</taxon>
        <taxon>Gunneridae</taxon>
        <taxon>Pentapetalae</taxon>
        <taxon>rosids</taxon>
        <taxon>malvids</taxon>
        <taxon>Myrtales</taxon>
        <taxon>Lythraceae</taxon>
        <taxon>Punica</taxon>
    </lineage>
</organism>
<sequence length="102" mass="10978">MPAISQCVGERTGLTGIVRAQRRRGVLARRGGTSLVVLVDALSCAKGRVIGHAVLVGVSFALEGGPALEPWLTLSRRKGEDRRWSTREGDFHSPVMWGGWPG</sequence>
<gene>
    <name evidence="1" type="ORF">CRG98_012154</name>
</gene>
<evidence type="ECO:0000313" key="2">
    <source>
        <dbReference type="Proteomes" id="UP000233551"/>
    </source>
</evidence>
<evidence type="ECO:0000313" key="1">
    <source>
        <dbReference type="EMBL" id="PKI67570.1"/>
    </source>
</evidence>
<accession>A0A2I0KGX9</accession>
<dbReference type="EMBL" id="PGOL01000597">
    <property type="protein sequence ID" value="PKI67570.1"/>
    <property type="molecule type" value="Genomic_DNA"/>
</dbReference>
<comment type="caution">
    <text evidence="1">The sequence shown here is derived from an EMBL/GenBank/DDBJ whole genome shotgun (WGS) entry which is preliminary data.</text>
</comment>
<dbReference type="AlphaFoldDB" id="A0A2I0KGX9"/>
<dbReference type="Proteomes" id="UP000233551">
    <property type="component" value="Unassembled WGS sequence"/>
</dbReference>
<proteinExistence type="predicted"/>